<evidence type="ECO:0000313" key="2">
    <source>
        <dbReference type="EMBL" id="GAA2458385.1"/>
    </source>
</evidence>
<protein>
    <recommendedName>
        <fullName evidence="4">Secreted protein</fullName>
    </recommendedName>
</protein>
<gene>
    <name evidence="2" type="ORF">GCM10010421_59720</name>
</gene>
<name>A0ABN3KJ86_9ACTN</name>
<evidence type="ECO:0008006" key="4">
    <source>
        <dbReference type="Google" id="ProtNLM"/>
    </source>
</evidence>
<proteinExistence type="predicted"/>
<dbReference type="EMBL" id="BAAATK010000065">
    <property type="protein sequence ID" value="GAA2458385.1"/>
    <property type="molecule type" value="Genomic_DNA"/>
</dbReference>
<accession>A0ABN3KJ86</accession>
<feature type="region of interest" description="Disordered" evidence="1">
    <location>
        <begin position="1"/>
        <end position="105"/>
    </location>
</feature>
<dbReference type="Proteomes" id="UP001500460">
    <property type="component" value="Unassembled WGS sequence"/>
</dbReference>
<comment type="caution">
    <text evidence="2">The sequence shown here is derived from an EMBL/GenBank/DDBJ whole genome shotgun (WGS) entry which is preliminary data.</text>
</comment>
<reference evidence="2 3" key="1">
    <citation type="journal article" date="2019" name="Int. J. Syst. Evol. Microbiol.">
        <title>The Global Catalogue of Microorganisms (GCM) 10K type strain sequencing project: providing services to taxonomists for standard genome sequencing and annotation.</title>
        <authorList>
            <consortium name="The Broad Institute Genomics Platform"/>
            <consortium name="The Broad Institute Genome Sequencing Center for Infectious Disease"/>
            <person name="Wu L."/>
            <person name="Ma J."/>
        </authorList>
    </citation>
    <scope>NUCLEOTIDE SEQUENCE [LARGE SCALE GENOMIC DNA]</scope>
    <source>
        <strain evidence="2 3">JCM 6922</strain>
    </source>
</reference>
<organism evidence="2 3">
    <name type="scientific">Streptomyces glaucus</name>
    <dbReference type="NCBI Taxonomy" id="284029"/>
    <lineage>
        <taxon>Bacteria</taxon>
        <taxon>Bacillati</taxon>
        <taxon>Actinomycetota</taxon>
        <taxon>Actinomycetes</taxon>
        <taxon>Kitasatosporales</taxon>
        <taxon>Streptomycetaceae</taxon>
        <taxon>Streptomyces</taxon>
    </lineage>
</organism>
<keyword evidence="3" id="KW-1185">Reference proteome</keyword>
<sequence>MPTLVAVAPHGPRGEARRGAAARRPSDARPTPGRRSRAAAPPAGPRTAPGRGSTIARPGPAERAWEDAGGGIQRAGTAVPEGAVTRRERRNAWPIRSPPRNWSPR</sequence>
<evidence type="ECO:0000313" key="3">
    <source>
        <dbReference type="Proteomes" id="UP001500460"/>
    </source>
</evidence>
<feature type="compositionally biased region" description="Low complexity" evidence="1">
    <location>
        <begin position="38"/>
        <end position="53"/>
    </location>
</feature>
<evidence type="ECO:0000256" key="1">
    <source>
        <dbReference type="SAM" id="MobiDB-lite"/>
    </source>
</evidence>